<proteinExistence type="predicted"/>
<gene>
    <name evidence="1" type="ORF">Q31b_50400</name>
</gene>
<dbReference type="OrthoDB" id="274107at2"/>
<dbReference type="EMBL" id="SJPY01000009">
    <property type="protein sequence ID" value="TWU35605.1"/>
    <property type="molecule type" value="Genomic_DNA"/>
</dbReference>
<reference evidence="1 2" key="1">
    <citation type="submission" date="2019-02" db="EMBL/GenBank/DDBJ databases">
        <title>Deep-cultivation of Planctomycetes and their phenomic and genomic characterization uncovers novel biology.</title>
        <authorList>
            <person name="Wiegand S."/>
            <person name="Jogler M."/>
            <person name="Boedeker C."/>
            <person name="Pinto D."/>
            <person name="Vollmers J."/>
            <person name="Rivas-Marin E."/>
            <person name="Kohn T."/>
            <person name="Peeters S.H."/>
            <person name="Heuer A."/>
            <person name="Rast P."/>
            <person name="Oberbeckmann S."/>
            <person name="Bunk B."/>
            <person name="Jeske O."/>
            <person name="Meyerdierks A."/>
            <person name="Storesund J.E."/>
            <person name="Kallscheuer N."/>
            <person name="Luecker S."/>
            <person name="Lage O.M."/>
            <person name="Pohl T."/>
            <person name="Merkel B.J."/>
            <person name="Hornburger P."/>
            <person name="Mueller R.-W."/>
            <person name="Bruemmer F."/>
            <person name="Labrenz M."/>
            <person name="Spormann A.M."/>
            <person name="Op Den Camp H."/>
            <person name="Overmann J."/>
            <person name="Amann R."/>
            <person name="Jetten M.S.M."/>
            <person name="Mascher T."/>
            <person name="Medema M.H."/>
            <person name="Devos D.P."/>
            <person name="Kaster A.-K."/>
            <person name="Ovreas L."/>
            <person name="Rohde M."/>
            <person name="Galperin M.Y."/>
            <person name="Jogler C."/>
        </authorList>
    </citation>
    <scope>NUCLEOTIDE SEQUENCE [LARGE SCALE GENOMIC DNA]</scope>
    <source>
        <strain evidence="1 2">Q31b</strain>
    </source>
</reference>
<name>A0A5C6DHG1_9BACT</name>
<dbReference type="RefSeq" id="WP_146602163.1">
    <property type="nucleotide sequence ID" value="NZ_SJPY01000009.1"/>
</dbReference>
<protein>
    <submittedName>
        <fullName evidence="1">Uncharacterized protein</fullName>
    </submittedName>
</protein>
<dbReference type="Proteomes" id="UP000315471">
    <property type="component" value="Unassembled WGS sequence"/>
</dbReference>
<accession>A0A5C6DHG1</accession>
<evidence type="ECO:0000313" key="2">
    <source>
        <dbReference type="Proteomes" id="UP000315471"/>
    </source>
</evidence>
<organism evidence="1 2">
    <name type="scientific">Novipirellula aureliae</name>
    <dbReference type="NCBI Taxonomy" id="2527966"/>
    <lineage>
        <taxon>Bacteria</taxon>
        <taxon>Pseudomonadati</taxon>
        <taxon>Planctomycetota</taxon>
        <taxon>Planctomycetia</taxon>
        <taxon>Pirellulales</taxon>
        <taxon>Pirellulaceae</taxon>
        <taxon>Novipirellula</taxon>
    </lineage>
</organism>
<dbReference type="AlphaFoldDB" id="A0A5C6DHG1"/>
<evidence type="ECO:0000313" key="1">
    <source>
        <dbReference type="EMBL" id="TWU35605.1"/>
    </source>
</evidence>
<comment type="caution">
    <text evidence="1">The sequence shown here is derived from an EMBL/GenBank/DDBJ whole genome shotgun (WGS) entry which is preliminary data.</text>
</comment>
<sequence length="122" mass="13233">MTSLPLAISGRLPEPELEAVLLRAGFSAIVARWAAGHLTAGPYTHYTVSQQYHGSQTMLCVDTFLLDTWIHSKTGKTGKSPHGSCEEFEIDDDGNVIDTVETLNDDGSTIHSFSRSISFYGG</sequence>
<keyword evidence="2" id="KW-1185">Reference proteome</keyword>